<dbReference type="GO" id="GO:0007165">
    <property type="term" value="P:signal transduction"/>
    <property type="evidence" value="ECO:0007669"/>
    <property type="project" value="InterPro"/>
</dbReference>
<evidence type="ECO:0000256" key="3">
    <source>
        <dbReference type="SAM" id="Phobius"/>
    </source>
</evidence>
<reference evidence="5 6" key="1">
    <citation type="submission" date="2020-10" db="EMBL/GenBank/DDBJ databases">
        <title>Connecting structure to function with the recovery of over 1000 high-quality activated sludge metagenome-assembled genomes encoding full-length rRNA genes using long-read sequencing.</title>
        <authorList>
            <person name="Singleton C.M."/>
            <person name="Petriglieri F."/>
            <person name="Kristensen J.M."/>
            <person name="Kirkegaard R.H."/>
            <person name="Michaelsen T.Y."/>
            <person name="Andersen M.H."/>
            <person name="Karst S.M."/>
            <person name="Dueholm M.S."/>
            <person name="Nielsen P.H."/>
            <person name="Albertsen M."/>
        </authorList>
    </citation>
    <scope>NUCLEOTIDE SEQUENCE [LARGE SCALE GENOMIC DNA]</scope>
    <source>
        <strain evidence="5">Fred_18-Q3-R57-64_BAT3C.720</strain>
    </source>
</reference>
<dbReference type="PROSITE" id="PS50082">
    <property type="entry name" value="WD_REPEATS_2"/>
    <property type="match status" value="1"/>
</dbReference>
<keyword evidence="3" id="KW-1133">Transmembrane helix</keyword>
<dbReference type="InterPro" id="IPR035897">
    <property type="entry name" value="Toll_tir_struct_dom_sf"/>
</dbReference>
<dbReference type="AlphaFoldDB" id="A0A935TCW1"/>
<dbReference type="PROSITE" id="PS50104">
    <property type="entry name" value="TIR"/>
    <property type="match status" value="1"/>
</dbReference>
<dbReference type="Pfam" id="PF13676">
    <property type="entry name" value="TIR_2"/>
    <property type="match status" value="1"/>
</dbReference>
<evidence type="ECO:0000259" key="4">
    <source>
        <dbReference type="PROSITE" id="PS50104"/>
    </source>
</evidence>
<name>A0A935TCW1_9PROT</name>
<protein>
    <submittedName>
        <fullName evidence="5">TIR domain-containing protein</fullName>
    </submittedName>
</protein>
<evidence type="ECO:0000313" key="5">
    <source>
        <dbReference type="EMBL" id="MBK7956196.1"/>
    </source>
</evidence>
<evidence type="ECO:0000256" key="1">
    <source>
        <dbReference type="PROSITE-ProRule" id="PRU00221"/>
    </source>
</evidence>
<dbReference type="SUPFAM" id="SSF52200">
    <property type="entry name" value="Toll/Interleukin receptor TIR domain"/>
    <property type="match status" value="1"/>
</dbReference>
<dbReference type="Gene3D" id="2.130.10.10">
    <property type="entry name" value="YVTN repeat-like/Quinoprotein amine dehydrogenase"/>
    <property type="match status" value="4"/>
</dbReference>
<comment type="caution">
    <text evidence="5">The sequence shown here is derived from an EMBL/GenBank/DDBJ whole genome shotgun (WGS) entry which is preliminary data.</text>
</comment>
<dbReference type="PANTHER" id="PTHR19879">
    <property type="entry name" value="TRANSCRIPTION INITIATION FACTOR TFIID"/>
    <property type="match status" value="1"/>
</dbReference>
<dbReference type="SUPFAM" id="SSF82171">
    <property type="entry name" value="DPP6 N-terminal domain-like"/>
    <property type="match status" value="2"/>
</dbReference>
<sequence>MSIFISYSRKDSDFVRRLHRGLLAHHRETWVDWEGIPPTADWMKQIAAAIDAAETFAFVLSPDSLASEVCRRELDHADAQNKRLIPIVWRQADLGQVPPALARLNWIFFRDDDDFETALQTLLVAADTDLDWVQAHTRLLVRSVEWEAKGHDASLALRGGDLKSAEQWLTLGPRKTPQPTELQTRYILDSRRQATSRRLLLLGATAISLVVIAILGTLFHFQRQESARQEANAVARRLSSASERVREQRPAPGSTSSPVEVSVQLAAEAVRRLSAVGGRALEADLAIRRALTIMPRRVARLDPIAQPAERFDDIVYGADGQLIATSKFLSSTAVWEAGSLQPAGGRQQTVSAKAVALSADGHFLATIEPGHLEGAIDVWRIGAAVPFASLRDAGSVQGVAIAPGGTHLVVTSSRYDARSGWDQGLTRIVELPGLREVARLPRLLGPSFSRNGAYLAGLVGDDQPIIWAMARLQKGQLSQRLSLAAAAPLARPPLFSTDGTHLAIHFGESPAKVGIWTVKDWKLVWEAKREFPLAVGPGARYLALRDDESGYAVRIVDTSSDRDVALFTSESDFPALAFSPDGRDVAIASGNGIDVWRILGRGSDVARRAAGGQAFALVFSADETRFGVLEGSADGSSAKVTANTWELADSGVGASIDLGPAASRFALSANGKSLALATAGQVRVIDASSGETRRSFALEGAVTALALSPDARYLVGASDRETLHLWQVEPPQLLATIALGEPVVDNQLAVASDGQVVAVTRGSASRIGVPLTARVWSAPLRSEIATRRVGAERSGLAGSVCALSADGRLVAINTADTAVTVRESSTGRDIGTVDEARGGRQCVFSADGLYLAVTGAEDTVRVWEIAAQTEVARLEQVVAPTSLQFSPGGRFLATLEQGGTLRAWLLRPDDLLVEACSRLTRNISASDWERYLGKAPYLPACPRLPSPAVGE</sequence>
<feature type="transmembrane region" description="Helical" evidence="3">
    <location>
        <begin position="199"/>
        <end position="221"/>
    </location>
</feature>
<dbReference type="PANTHER" id="PTHR19879:SF9">
    <property type="entry name" value="TRANSCRIPTION INITIATION FACTOR TFIID SUBUNIT 5"/>
    <property type="match status" value="1"/>
</dbReference>
<proteinExistence type="predicted"/>
<keyword evidence="1" id="KW-0853">WD repeat</keyword>
<dbReference type="Gene3D" id="3.40.50.10140">
    <property type="entry name" value="Toll/interleukin-1 receptor homology (TIR) domain"/>
    <property type="match status" value="1"/>
</dbReference>
<dbReference type="InterPro" id="IPR000157">
    <property type="entry name" value="TIR_dom"/>
</dbReference>
<evidence type="ECO:0000256" key="2">
    <source>
        <dbReference type="SAM" id="MobiDB-lite"/>
    </source>
</evidence>
<keyword evidence="3" id="KW-0812">Transmembrane</keyword>
<dbReference type="Proteomes" id="UP000706151">
    <property type="component" value="Unassembled WGS sequence"/>
</dbReference>
<evidence type="ECO:0000313" key="6">
    <source>
        <dbReference type="Proteomes" id="UP000706151"/>
    </source>
</evidence>
<keyword evidence="3" id="KW-0472">Membrane</keyword>
<accession>A0A935TCW1</accession>
<organism evidence="5 6">
    <name type="scientific">Candidatus Accumulibacter affinis</name>
    <dbReference type="NCBI Taxonomy" id="2954384"/>
    <lineage>
        <taxon>Bacteria</taxon>
        <taxon>Pseudomonadati</taxon>
        <taxon>Pseudomonadota</taxon>
        <taxon>Betaproteobacteria</taxon>
        <taxon>Candidatus Accumulibacter</taxon>
    </lineage>
</organism>
<dbReference type="SMART" id="SM00320">
    <property type="entry name" value="WD40"/>
    <property type="match status" value="4"/>
</dbReference>
<feature type="repeat" description="WD" evidence="1">
    <location>
        <begin position="695"/>
        <end position="736"/>
    </location>
</feature>
<dbReference type="InterPro" id="IPR001680">
    <property type="entry name" value="WD40_rpt"/>
</dbReference>
<feature type="domain" description="TIR" evidence="4">
    <location>
        <begin position="1"/>
        <end position="123"/>
    </location>
</feature>
<feature type="region of interest" description="Disordered" evidence="2">
    <location>
        <begin position="238"/>
        <end position="259"/>
    </location>
</feature>
<dbReference type="Pfam" id="PF00400">
    <property type="entry name" value="WD40"/>
    <property type="match status" value="1"/>
</dbReference>
<gene>
    <name evidence="5" type="ORF">IPK02_20865</name>
</gene>
<dbReference type="EMBL" id="JADJOT010000012">
    <property type="protein sequence ID" value="MBK7956196.1"/>
    <property type="molecule type" value="Genomic_DNA"/>
</dbReference>
<dbReference type="InterPro" id="IPR015943">
    <property type="entry name" value="WD40/YVTN_repeat-like_dom_sf"/>
</dbReference>